<dbReference type="InterPro" id="IPR036291">
    <property type="entry name" value="NAD(P)-bd_dom_sf"/>
</dbReference>
<name>A0A1I2BIC4_9BACT</name>
<dbReference type="FunCoup" id="A0A1I2BIC4">
    <property type="interactions" value="25"/>
</dbReference>
<evidence type="ECO:0000313" key="4">
    <source>
        <dbReference type="Proteomes" id="UP000181976"/>
    </source>
</evidence>
<comment type="similarity">
    <text evidence="1">Belongs to the short-chain dehydrogenases/reductases (SDR) family.</text>
</comment>
<dbReference type="PANTHER" id="PTHR43639:SF1">
    <property type="entry name" value="SHORT-CHAIN DEHYDROGENASE_REDUCTASE FAMILY PROTEIN"/>
    <property type="match status" value="1"/>
</dbReference>
<reference evidence="3 4" key="1">
    <citation type="submission" date="2016-10" db="EMBL/GenBank/DDBJ databases">
        <authorList>
            <person name="de Groot N.N."/>
        </authorList>
    </citation>
    <scope>NUCLEOTIDE SEQUENCE [LARGE SCALE GENOMIC DNA]</scope>
    <source>
        <strain evidence="3 4">DSM 19012</strain>
    </source>
</reference>
<proteinExistence type="inferred from homology"/>
<dbReference type="GO" id="GO:0016491">
    <property type="term" value="F:oxidoreductase activity"/>
    <property type="evidence" value="ECO:0007669"/>
    <property type="project" value="UniProtKB-KW"/>
</dbReference>
<dbReference type="Gene3D" id="3.40.50.720">
    <property type="entry name" value="NAD(P)-binding Rossmann-like Domain"/>
    <property type="match status" value="1"/>
</dbReference>
<dbReference type="AlphaFoldDB" id="A0A1I2BIC4"/>
<organism evidence="3 4">
    <name type="scientific">Thermophagus xiamenensis</name>
    <dbReference type="NCBI Taxonomy" id="385682"/>
    <lineage>
        <taxon>Bacteria</taxon>
        <taxon>Pseudomonadati</taxon>
        <taxon>Bacteroidota</taxon>
        <taxon>Bacteroidia</taxon>
        <taxon>Marinilabiliales</taxon>
        <taxon>Marinilabiliaceae</taxon>
        <taxon>Thermophagus</taxon>
    </lineage>
</organism>
<sequence>MTPTVIITGAAKRIGAALARSLAAEGWDVVLHYNYSRDEAKALAKELKSKYMGRNFPVVQCDLSNTDAVLSFFERLPSGNEKPMALINNASTFNAGSIEETSPALLRKEMEVNFDAPFFLLQSFKNSFEKGTIINILDTKITSNEGSHAAYLLAKKNLAALTKMAALAFSPDVRVNAVAPGPVLAPARKSEDYLVEKAGNTPLRRKVELSDIAASVSFLLNTPSITGQIIYCDSGLHLL</sequence>
<evidence type="ECO:0000256" key="1">
    <source>
        <dbReference type="ARBA" id="ARBA00006484"/>
    </source>
</evidence>
<dbReference type="RefSeq" id="WP_010528089.1">
    <property type="nucleotide sequence ID" value="NZ_AFSL01000072.1"/>
</dbReference>
<dbReference type="OrthoDB" id="597510at2"/>
<accession>A0A1I2BIC4</accession>
<keyword evidence="2" id="KW-0560">Oxidoreductase</keyword>
<dbReference type="Pfam" id="PF13561">
    <property type="entry name" value="adh_short_C2"/>
    <property type="match status" value="1"/>
</dbReference>
<dbReference type="Proteomes" id="UP000181976">
    <property type="component" value="Unassembled WGS sequence"/>
</dbReference>
<dbReference type="SUPFAM" id="SSF51735">
    <property type="entry name" value="NAD(P)-binding Rossmann-fold domains"/>
    <property type="match status" value="1"/>
</dbReference>
<dbReference type="InterPro" id="IPR002347">
    <property type="entry name" value="SDR_fam"/>
</dbReference>
<dbReference type="InParanoid" id="A0A1I2BIC4"/>
<evidence type="ECO:0000256" key="2">
    <source>
        <dbReference type="ARBA" id="ARBA00023002"/>
    </source>
</evidence>
<dbReference type="PANTHER" id="PTHR43639">
    <property type="entry name" value="OXIDOREDUCTASE, SHORT-CHAIN DEHYDROGENASE/REDUCTASE FAMILY (AFU_ORTHOLOGUE AFUA_5G02870)"/>
    <property type="match status" value="1"/>
</dbReference>
<keyword evidence="4" id="KW-1185">Reference proteome</keyword>
<gene>
    <name evidence="3" type="ORF">SAMN05444380_11347</name>
</gene>
<dbReference type="eggNOG" id="COG1028">
    <property type="taxonomic scope" value="Bacteria"/>
</dbReference>
<dbReference type="EMBL" id="FONA01000013">
    <property type="protein sequence ID" value="SFE55023.1"/>
    <property type="molecule type" value="Genomic_DNA"/>
</dbReference>
<evidence type="ECO:0000313" key="3">
    <source>
        <dbReference type="EMBL" id="SFE55023.1"/>
    </source>
</evidence>
<dbReference type="STRING" id="385682.SAMN05444380_11347"/>
<dbReference type="PRINTS" id="PR00081">
    <property type="entry name" value="GDHRDH"/>
</dbReference>
<protein>
    <submittedName>
        <fullName evidence="3">NAD(P)-dependent dehydrogenase, short-chain alcohol dehydrogenase family</fullName>
    </submittedName>
</protein>